<evidence type="ECO:0000313" key="2">
    <source>
        <dbReference type="RefSeq" id="XP_004405293.1"/>
    </source>
</evidence>
<dbReference type="InParanoid" id="A0A2U3WAB8"/>
<evidence type="ECO:0000313" key="1">
    <source>
        <dbReference type="Proteomes" id="UP000245340"/>
    </source>
</evidence>
<dbReference type="GO" id="GO:0034237">
    <property type="term" value="F:protein kinase A regulatory subunit binding"/>
    <property type="evidence" value="ECO:0007669"/>
    <property type="project" value="TreeGrafter"/>
</dbReference>
<dbReference type="STRING" id="9708.A0A2U3WAB8"/>
<protein>
    <submittedName>
        <fullName evidence="2">A-kinase anchor protein 14</fullName>
    </submittedName>
</protein>
<dbReference type="Pfam" id="PF14469">
    <property type="entry name" value="AKAP28"/>
    <property type="match status" value="1"/>
</dbReference>
<sequence length="214" mass="24801">MVRKGPGPAVAAHLCARAPRALRQKKMDGTEDFKIQKMDVDQSPTSQEIDTDEDNGNLNELALALVKSAVNAAVKTVAEEEKPIKNIKWITHGEFTAERGHKQIEEFILTWEYQNCWVHYTEFIEREDLVHSYHYIYCVRWSIPTAKRPMPQVTASAYFTIKITKNKPPDMPIEVFYIFEGLSFVHRPGMTRFQEKWLRDIIEAKSILMESIPF</sequence>
<dbReference type="InterPro" id="IPR053084">
    <property type="entry name" value="AKAP"/>
</dbReference>
<dbReference type="PANTHER" id="PTHR35075">
    <property type="entry name" value="A-KINASE ANCHOR PROTEIN 14"/>
    <property type="match status" value="1"/>
</dbReference>
<proteinExistence type="predicted"/>
<keyword evidence="1" id="KW-1185">Reference proteome</keyword>
<dbReference type="GO" id="GO:0005952">
    <property type="term" value="C:cAMP-dependent protein kinase complex"/>
    <property type="evidence" value="ECO:0007669"/>
    <property type="project" value="TreeGrafter"/>
</dbReference>
<name>A0A2U3WAB8_ODORO</name>
<gene>
    <name evidence="2" type="primary">AKAP14</name>
</gene>
<dbReference type="Proteomes" id="UP000245340">
    <property type="component" value="Unplaced"/>
</dbReference>
<reference evidence="2" key="1">
    <citation type="submission" date="2025-08" db="UniProtKB">
        <authorList>
            <consortium name="RefSeq"/>
        </authorList>
    </citation>
    <scope>IDENTIFICATION</scope>
</reference>
<dbReference type="PANTHER" id="PTHR35075:SF1">
    <property type="entry name" value="A-KINASE ANCHOR PROTEIN 14"/>
    <property type="match status" value="1"/>
</dbReference>
<dbReference type="OrthoDB" id="2148342at2759"/>
<dbReference type="AlphaFoldDB" id="A0A2U3WAB8"/>
<dbReference type="KEGG" id="oro:101373079"/>
<dbReference type="GeneID" id="101373079"/>
<accession>A0A2U3WAB8</accession>
<dbReference type="CTD" id="158798"/>
<organism evidence="1 2">
    <name type="scientific">Odobenus rosmarus divergens</name>
    <name type="common">Pacific walrus</name>
    <dbReference type="NCBI Taxonomy" id="9708"/>
    <lineage>
        <taxon>Eukaryota</taxon>
        <taxon>Metazoa</taxon>
        <taxon>Chordata</taxon>
        <taxon>Craniata</taxon>
        <taxon>Vertebrata</taxon>
        <taxon>Euteleostomi</taxon>
        <taxon>Mammalia</taxon>
        <taxon>Eutheria</taxon>
        <taxon>Laurasiatheria</taxon>
        <taxon>Carnivora</taxon>
        <taxon>Caniformia</taxon>
        <taxon>Pinnipedia</taxon>
        <taxon>Odobenidae</taxon>
        <taxon>Odobenus</taxon>
    </lineage>
</organism>
<dbReference type="RefSeq" id="XP_004405293.1">
    <property type="nucleotide sequence ID" value="XM_004405236.1"/>
</dbReference>
<dbReference type="InterPro" id="IPR025663">
    <property type="entry name" value="AKAP_28"/>
</dbReference>